<evidence type="ECO:0000256" key="5">
    <source>
        <dbReference type="ARBA" id="ARBA00023077"/>
    </source>
</evidence>
<comment type="similarity">
    <text evidence="8 9">Belongs to the TonB-dependent receptor family.</text>
</comment>
<dbReference type="GO" id="GO:0009279">
    <property type="term" value="C:cell outer membrane"/>
    <property type="evidence" value="ECO:0007669"/>
    <property type="project" value="UniProtKB-SubCell"/>
</dbReference>
<name>A0A1S1YVP2_FLAPC</name>
<evidence type="ECO:0000313" key="12">
    <source>
        <dbReference type="EMBL" id="OHX65096.1"/>
    </source>
</evidence>
<dbReference type="InterPro" id="IPR039426">
    <property type="entry name" value="TonB-dep_rcpt-like"/>
</dbReference>
<sequence>MYKTLLLSIVLFFSYILVSAQSIKGTIIDENGEALIGASVVIEGTTNGAIVGLNGSYGIKGVENGATVTLKASFIGFLTQTKEVSINKETIVHFTLLPNHKELDEVVVMAARELDTDASARATEQHAAMVLNVVSANTIELSPDLNVADVMQRISGVSLEQSNAGVGSYAIVRGMPKRYSYTLVNGVKIPSPDNKNRFVPLDMFPSELLDRIEVTKALTPSMEGDAVGGAMNLIMKNANDDFSFKINASTGMSTLFMEGSGQDFLTYDQSQTNRVAPHHRAVPGYEASFRDFTTDNLVISKKTNPIDFNIGTSISNRFFDGKLGVVVAGNLQKLHRGSDTHFYNIGFADIVNNVMSLNTYQHRQYSSEMTRGGVHNKIDYFFNPKNSISLYNALIFEREDQVRETERFRLWDGEYNPETNSGTASLITRIRTTEQQIYNSTLQGKHDLLPFWNLDWSAVYSIASRKRPDQMVFTRNASYVNGVPKQVRVEDFGGQYRQWEENDDRDYTAYLNNTFDLQRFGALKLGGLYRDKARTNSYIRYNFKPQNDETKVDEDWRYDEVTWTLTNPKGGQTNPLNYDAHEKILAYYGEYKLTPSKRTELVGGVRVEHTDQGYELRNPRYGEEPSANQTYVDYLPSLHFRYMINEKSNLRASYFRSVIRPGFFEIIPYEIGAEISDSEFTERGNPDLERTITDNFDLRYEVFAGVRDNLFIGAFYKNIMDPIENGIMVDDRGNTFVQPGNYGSAINYGLEVDATKYFRNFGVKANYTYTHSSITTSKIMYQREDPEDSSSDIVPLQVDQTRPLQGQAKHIGNVSLLYKDQKNGFDIQLANVFTGKRIEQLMVYYEKDYWQKAMWQMDFSVEKHFDMGLTIFVKARNILDTHRILFIEEASTENQSKYPAQGNVGDNLVVRDDRYGRNFQIGLKYKL</sequence>
<keyword evidence="7 8" id="KW-0998">Cell outer membrane</keyword>
<dbReference type="AlphaFoldDB" id="A0A1S1YVP2"/>
<dbReference type="Gene3D" id="2.170.130.10">
    <property type="entry name" value="TonB-dependent receptor, plug domain"/>
    <property type="match status" value="1"/>
</dbReference>
<dbReference type="Pfam" id="PF13715">
    <property type="entry name" value="CarbopepD_reg_2"/>
    <property type="match status" value="1"/>
</dbReference>
<evidence type="ECO:0000259" key="11">
    <source>
        <dbReference type="Pfam" id="PF07715"/>
    </source>
</evidence>
<dbReference type="InterPro" id="IPR012910">
    <property type="entry name" value="Plug_dom"/>
</dbReference>
<dbReference type="InterPro" id="IPR037066">
    <property type="entry name" value="Plug_dom_sf"/>
</dbReference>
<dbReference type="RefSeq" id="WP_044226494.1">
    <property type="nucleotide sequence ID" value="NZ_JRYR02000001.1"/>
</dbReference>
<evidence type="ECO:0000256" key="7">
    <source>
        <dbReference type="ARBA" id="ARBA00023237"/>
    </source>
</evidence>
<evidence type="ECO:0000256" key="3">
    <source>
        <dbReference type="ARBA" id="ARBA00022452"/>
    </source>
</evidence>
<evidence type="ECO:0008006" key="14">
    <source>
        <dbReference type="Google" id="ProtNLM"/>
    </source>
</evidence>
<keyword evidence="6 8" id="KW-0472">Membrane</keyword>
<evidence type="ECO:0000313" key="13">
    <source>
        <dbReference type="Proteomes" id="UP000179797"/>
    </source>
</evidence>
<keyword evidence="2 8" id="KW-0813">Transport</keyword>
<dbReference type="Pfam" id="PF00593">
    <property type="entry name" value="TonB_dep_Rec_b-barrel"/>
    <property type="match status" value="1"/>
</dbReference>
<reference evidence="12 13" key="1">
    <citation type="journal article" date="2012" name="Int. J. Syst. Evol. Microbiol.">
        <title>Flammeovirga pacifica sp. nov., isolated from deep-sea sediment.</title>
        <authorList>
            <person name="Xu H."/>
            <person name="Fu Y."/>
            <person name="Yang N."/>
            <person name="Ding Z."/>
            <person name="Lai Q."/>
            <person name="Zeng R."/>
        </authorList>
    </citation>
    <scope>NUCLEOTIDE SEQUENCE [LARGE SCALE GENOMIC DNA]</scope>
    <source>
        <strain evidence="13">DSM 24597 / LMG 26175 / WPAGA1</strain>
    </source>
</reference>
<evidence type="ECO:0000256" key="1">
    <source>
        <dbReference type="ARBA" id="ARBA00004571"/>
    </source>
</evidence>
<dbReference type="PANTHER" id="PTHR40980:SF4">
    <property type="entry name" value="TONB-DEPENDENT RECEPTOR-LIKE BETA-BARREL DOMAIN-CONTAINING PROTEIN"/>
    <property type="match status" value="1"/>
</dbReference>
<dbReference type="PANTHER" id="PTHR40980">
    <property type="entry name" value="PLUG DOMAIN-CONTAINING PROTEIN"/>
    <property type="match status" value="1"/>
</dbReference>
<gene>
    <name evidence="12" type="ORF">NH26_01380</name>
</gene>
<dbReference type="EMBL" id="JRYR02000001">
    <property type="protein sequence ID" value="OHX65096.1"/>
    <property type="molecule type" value="Genomic_DNA"/>
</dbReference>
<proteinExistence type="inferred from homology"/>
<dbReference type="InterPro" id="IPR036942">
    <property type="entry name" value="Beta-barrel_TonB_sf"/>
</dbReference>
<evidence type="ECO:0000256" key="4">
    <source>
        <dbReference type="ARBA" id="ARBA00022692"/>
    </source>
</evidence>
<evidence type="ECO:0000256" key="2">
    <source>
        <dbReference type="ARBA" id="ARBA00022448"/>
    </source>
</evidence>
<dbReference type="InterPro" id="IPR008969">
    <property type="entry name" value="CarboxyPept-like_regulatory"/>
</dbReference>
<comment type="subcellular location">
    <subcellularLocation>
        <location evidence="1 8">Cell outer membrane</location>
        <topology evidence="1 8">Multi-pass membrane protein</topology>
    </subcellularLocation>
</comment>
<dbReference type="Proteomes" id="UP000179797">
    <property type="component" value="Unassembled WGS sequence"/>
</dbReference>
<dbReference type="Gene3D" id="2.40.170.20">
    <property type="entry name" value="TonB-dependent receptor, beta-barrel domain"/>
    <property type="match status" value="1"/>
</dbReference>
<dbReference type="Pfam" id="PF07715">
    <property type="entry name" value="Plug"/>
    <property type="match status" value="1"/>
</dbReference>
<keyword evidence="13" id="KW-1185">Reference proteome</keyword>
<evidence type="ECO:0000259" key="10">
    <source>
        <dbReference type="Pfam" id="PF00593"/>
    </source>
</evidence>
<protein>
    <recommendedName>
        <fullName evidence="14">TonB-dependent receptor</fullName>
    </recommendedName>
</protein>
<dbReference type="Gene3D" id="2.60.40.1120">
    <property type="entry name" value="Carboxypeptidase-like, regulatory domain"/>
    <property type="match status" value="1"/>
</dbReference>
<keyword evidence="3 8" id="KW-1134">Transmembrane beta strand</keyword>
<dbReference type="OrthoDB" id="8727862at2"/>
<dbReference type="SUPFAM" id="SSF56935">
    <property type="entry name" value="Porins"/>
    <property type="match status" value="1"/>
</dbReference>
<accession>A0A1S1YVP2</accession>
<dbReference type="InterPro" id="IPR000531">
    <property type="entry name" value="Beta-barrel_TonB"/>
</dbReference>
<evidence type="ECO:0000256" key="8">
    <source>
        <dbReference type="PROSITE-ProRule" id="PRU01360"/>
    </source>
</evidence>
<feature type="domain" description="TonB-dependent receptor plug" evidence="11">
    <location>
        <begin position="128"/>
        <end position="230"/>
    </location>
</feature>
<comment type="caution">
    <text evidence="12">The sequence shown here is derived from an EMBL/GenBank/DDBJ whole genome shotgun (WGS) entry which is preliminary data.</text>
</comment>
<keyword evidence="5 9" id="KW-0798">TonB box</keyword>
<dbReference type="STRING" id="915059.NH26_01380"/>
<organism evidence="12 13">
    <name type="scientific">Flammeovirga pacifica</name>
    <dbReference type="NCBI Taxonomy" id="915059"/>
    <lineage>
        <taxon>Bacteria</taxon>
        <taxon>Pseudomonadati</taxon>
        <taxon>Bacteroidota</taxon>
        <taxon>Cytophagia</taxon>
        <taxon>Cytophagales</taxon>
        <taxon>Flammeovirgaceae</taxon>
        <taxon>Flammeovirga</taxon>
    </lineage>
</organism>
<feature type="domain" description="TonB-dependent receptor-like beta-barrel" evidence="10">
    <location>
        <begin position="417"/>
        <end position="878"/>
    </location>
</feature>
<evidence type="ECO:0000256" key="9">
    <source>
        <dbReference type="RuleBase" id="RU003357"/>
    </source>
</evidence>
<dbReference type="SUPFAM" id="SSF49464">
    <property type="entry name" value="Carboxypeptidase regulatory domain-like"/>
    <property type="match status" value="1"/>
</dbReference>
<dbReference type="PROSITE" id="PS52016">
    <property type="entry name" value="TONB_DEPENDENT_REC_3"/>
    <property type="match status" value="1"/>
</dbReference>
<keyword evidence="4 8" id="KW-0812">Transmembrane</keyword>
<evidence type="ECO:0000256" key="6">
    <source>
        <dbReference type="ARBA" id="ARBA00023136"/>
    </source>
</evidence>